<name>A0AAW2KWS0_9LAMI</name>
<sequence>MLVRRGATVVGVGEAAAEESMVAGKQMLRAGMDSVGNGRYGNRWRWGGIHAGRVVVSGAMRGGNGGSGIRPGGLTVAEERNNYIYTSSPIVIL</sequence>
<dbReference type="AlphaFoldDB" id="A0AAW2KWS0"/>
<reference evidence="1" key="1">
    <citation type="submission" date="2020-06" db="EMBL/GenBank/DDBJ databases">
        <authorList>
            <person name="Li T."/>
            <person name="Hu X."/>
            <person name="Zhang T."/>
            <person name="Song X."/>
            <person name="Zhang H."/>
            <person name="Dai N."/>
            <person name="Sheng W."/>
            <person name="Hou X."/>
            <person name="Wei L."/>
        </authorList>
    </citation>
    <scope>NUCLEOTIDE SEQUENCE</scope>
    <source>
        <strain evidence="1">G01</strain>
        <tissue evidence="1">Leaf</tissue>
    </source>
</reference>
<evidence type="ECO:0000313" key="1">
    <source>
        <dbReference type="EMBL" id="KAL0311417.1"/>
    </source>
</evidence>
<reference evidence="1" key="2">
    <citation type="journal article" date="2024" name="Plant">
        <title>Genomic evolution and insights into agronomic trait innovations of Sesamum species.</title>
        <authorList>
            <person name="Miao H."/>
            <person name="Wang L."/>
            <person name="Qu L."/>
            <person name="Liu H."/>
            <person name="Sun Y."/>
            <person name="Le M."/>
            <person name="Wang Q."/>
            <person name="Wei S."/>
            <person name="Zheng Y."/>
            <person name="Lin W."/>
            <person name="Duan Y."/>
            <person name="Cao H."/>
            <person name="Xiong S."/>
            <person name="Wang X."/>
            <person name="Wei L."/>
            <person name="Li C."/>
            <person name="Ma Q."/>
            <person name="Ju M."/>
            <person name="Zhao R."/>
            <person name="Li G."/>
            <person name="Mu C."/>
            <person name="Tian Q."/>
            <person name="Mei H."/>
            <person name="Zhang T."/>
            <person name="Gao T."/>
            <person name="Zhang H."/>
        </authorList>
    </citation>
    <scope>NUCLEOTIDE SEQUENCE</scope>
    <source>
        <strain evidence="1">G01</strain>
    </source>
</reference>
<organism evidence="1">
    <name type="scientific">Sesamum angustifolium</name>
    <dbReference type="NCBI Taxonomy" id="2727405"/>
    <lineage>
        <taxon>Eukaryota</taxon>
        <taxon>Viridiplantae</taxon>
        <taxon>Streptophyta</taxon>
        <taxon>Embryophyta</taxon>
        <taxon>Tracheophyta</taxon>
        <taxon>Spermatophyta</taxon>
        <taxon>Magnoliopsida</taxon>
        <taxon>eudicotyledons</taxon>
        <taxon>Gunneridae</taxon>
        <taxon>Pentapetalae</taxon>
        <taxon>asterids</taxon>
        <taxon>lamiids</taxon>
        <taxon>Lamiales</taxon>
        <taxon>Pedaliaceae</taxon>
        <taxon>Sesamum</taxon>
    </lineage>
</organism>
<gene>
    <name evidence="1" type="ORF">Sangu_2436400</name>
</gene>
<comment type="caution">
    <text evidence="1">The sequence shown here is derived from an EMBL/GenBank/DDBJ whole genome shotgun (WGS) entry which is preliminary data.</text>
</comment>
<protein>
    <submittedName>
        <fullName evidence="1">Uncharacterized protein</fullName>
    </submittedName>
</protein>
<accession>A0AAW2KWS0</accession>
<dbReference type="EMBL" id="JACGWK010000016">
    <property type="protein sequence ID" value="KAL0311417.1"/>
    <property type="molecule type" value="Genomic_DNA"/>
</dbReference>
<proteinExistence type="predicted"/>